<organism evidence="8 9">
    <name type="scientific">Leucosporidium creatinivorum</name>
    <dbReference type="NCBI Taxonomy" id="106004"/>
    <lineage>
        <taxon>Eukaryota</taxon>
        <taxon>Fungi</taxon>
        <taxon>Dikarya</taxon>
        <taxon>Basidiomycota</taxon>
        <taxon>Pucciniomycotina</taxon>
        <taxon>Microbotryomycetes</taxon>
        <taxon>Leucosporidiales</taxon>
        <taxon>Leucosporidium</taxon>
    </lineage>
</organism>
<feature type="compositionally biased region" description="Basic residues" evidence="6">
    <location>
        <begin position="419"/>
        <end position="432"/>
    </location>
</feature>
<feature type="domain" description="BHLH" evidence="7">
    <location>
        <begin position="368"/>
        <end position="457"/>
    </location>
</feature>
<evidence type="ECO:0000256" key="3">
    <source>
        <dbReference type="ARBA" id="ARBA00023125"/>
    </source>
</evidence>
<dbReference type="PANTHER" id="PTHR15741">
    <property type="entry name" value="BASIC HELIX-LOOP-HELIX ZIP TRANSCRIPTION FACTOR"/>
    <property type="match status" value="1"/>
</dbReference>
<feature type="compositionally biased region" description="Basic and acidic residues" evidence="6">
    <location>
        <begin position="358"/>
        <end position="369"/>
    </location>
</feature>
<feature type="compositionally biased region" description="Polar residues" evidence="6">
    <location>
        <begin position="339"/>
        <end position="348"/>
    </location>
</feature>
<sequence>MDSDSSDERYHDDSNAAGGGASSFNMFSSTSSTRALPDQPGAYEDFEFPSPFDFDGLFSSSALAGPSGPSGNPFSPSSFSPAYQPSHSPAPPRVDSPNPFPFASSSSNAAPAVPPAAPEPNTGGSLFDPSETALFSSFLNTLDVDPNFLFNPVLPPGMPSPPPAVMPKEESTERERLGTEVGGLSLGAPASRGEVGGWSQSTREVDVKPIIPPEVQEPQPLEPFEDEPSDEEEAEDDTEGDPDFQEGSKAPLGRGRRTRASAQQAASGRGSKKARVQKEEEGEETVGEDGDVEMAETGEETTTSMGPPSTTTRRRTSRAPAARRGSTSAASRPVVKPRASTSTLQRSPSFDPAASPPIDRKAPLTETQKRSNHIQSEQKRRNAIRNGFKDLVDILSAGELASGIVVAPPEADDDGTGAGKKKKGKGTGRGRGRKGEVGAGASKSVVLNKAAEYILWLERGNEGLEQEVERVELALREAGLEA</sequence>
<dbReference type="PROSITE" id="PS50888">
    <property type="entry name" value="BHLH"/>
    <property type="match status" value="1"/>
</dbReference>
<dbReference type="Gene3D" id="4.10.280.10">
    <property type="entry name" value="Helix-loop-helix DNA-binding domain"/>
    <property type="match status" value="1"/>
</dbReference>
<accession>A0A1Y2D2B0</accession>
<gene>
    <name evidence="8" type="ORF">BCR35DRAFT_310525</name>
</gene>
<feature type="compositionally biased region" description="Low complexity" evidence="6">
    <location>
        <begin position="318"/>
        <end position="333"/>
    </location>
</feature>
<keyword evidence="3" id="KW-0238">DNA-binding</keyword>
<feature type="compositionally biased region" description="Low complexity" evidence="6">
    <location>
        <begin position="101"/>
        <end position="111"/>
    </location>
</feature>
<name>A0A1Y2D2B0_9BASI</name>
<keyword evidence="5" id="KW-0539">Nucleus</keyword>
<evidence type="ECO:0000259" key="7">
    <source>
        <dbReference type="PROSITE" id="PS50888"/>
    </source>
</evidence>
<evidence type="ECO:0000256" key="1">
    <source>
        <dbReference type="ARBA" id="ARBA00004123"/>
    </source>
</evidence>
<dbReference type="GO" id="GO:0000978">
    <property type="term" value="F:RNA polymerase II cis-regulatory region sequence-specific DNA binding"/>
    <property type="evidence" value="ECO:0007669"/>
    <property type="project" value="TreeGrafter"/>
</dbReference>
<evidence type="ECO:0000256" key="4">
    <source>
        <dbReference type="ARBA" id="ARBA00023163"/>
    </source>
</evidence>
<dbReference type="STRING" id="106004.A0A1Y2D2B0"/>
<keyword evidence="4" id="KW-0804">Transcription</keyword>
<proteinExistence type="predicted"/>
<evidence type="ECO:0000256" key="6">
    <source>
        <dbReference type="SAM" id="MobiDB-lite"/>
    </source>
</evidence>
<dbReference type="PANTHER" id="PTHR15741:SF27">
    <property type="entry name" value="TRANSCRIPTION FACTOR AP-4"/>
    <property type="match status" value="1"/>
</dbReference>
<protein>
    <recommendedName>
        <fullName evidence="7">BHLH domain-containing protein</fullName>
    </recommendedName>
</protein>
<dbReference type="GO" id="GO:0005634">
    <property type="term" value="C:nucleus"/>
    <property type="evidence" value="ECO:0007669"/>
    <property type="project" value="UniProtKB-SubCell"/>
</dbReference>
<feature type="compositionally biased region" description="Acidic residues" evidence="6">
    <location>
        <begin position="223"/>
        <end position="244"/>
    </location>
</feature>
<feature type="region of interest" description="Disordered" evidence="6">
    <location>
        <begin position="1"/>
        <end position="130"/>
    </location>
</feature>
<evidence type="ECO:0000313" key="8">
    <source>
        <dbReference type="EMBL" id="ORY53390.1"/>
    </source>
</evidence>
<dbReference type="InParanoid" id="A0A1Y2D2B0"/>
<evidence type="ECO:0000256" key="5">
    <source>
        <dbReference type="ARBA" id="ARBA00023242"/>
    </source>
</evidence>
<feature type="compositionally biased region" description="Pro residues" evidence="6">
    <location>
        <begin position="88"/>
        <end position="100"/>
    </location>
</feature>
<dbReference type="GO" id="GO:0000981">
    <property type="term" value="F:DNA-binding transcription factor activity, RNA polymerase II-specific"/>
    <property type="evidence" value="ECO:0007669"/>
    <property type="project" value="TreeGrafter"/>
</dbReference>
<evidence type="ECO:0000256" key="2">
    <source>
        <dbReference type="ARBA" id="ARBA00023015"/>
    </source>
</evidence>
<feature type="compositionally biased region" description="Low complexity" evidence="6">
    <location>
        <begin position="22"/>
        <end position="33"/>
    </location>
</feature>
<feature type="region of interest" description="Disordered" evidence="6">
    <location>
        <begin position="153"/>
        <end position="383"/>
    </location>
</feature>
<dbReference type="InterPro" id="IPR011598">
    <property type="entry name" value="bHLH_dom"/>
</dbReference>
<keyword evidence="2" id="KW-0805">Transcription regulation</keyword>
<evidence type="ECO:0000313" key="9">
    <source>
        <dbReference type="Proteomes" id="UP000193467"/>
    </source>
</evidence>
<dbReference type="Proteomes" id="UP000193467">
    <property type="component" value="Unassembled WGS sequence"/>
</dbReference>
<dbReference type="OrthoDB" id="5778525at2759"/>
<dbReference type="GO" id="GO:0046983">
    <property type="term" value="F:protein dimerization activity"/>
    <property type="evidence" value="ECO:0007669"/>
    <property type="project" value="InterPro"/>
</dbReference>
<feature type="compositionally biased region" description="Low complexity" evidence="6">
    <location>
        <begin position="301"/>
        <end position="311"/>
    </location>
</feature>
<feature type="compositionally biased region" description="Acidic residues" evidence="6">
    <location>
        <begin position="280"/>
        <end position="299"/>
    </location>
</feature>
<dbReference type="AlphaFoldDB" id="A0A1Y2D2B0"/>
<dbReference type="SUPFAM" id="SSF47459">
    <property type="entry name" value="HLH, helix-loop-helix DNA-binding domain"/>
    <property type="match status" value="1"/>
</dbReference>
<reference evidence="8 9" key="1">
    <citation type="submission" date="2016-07" db="EMBL/GenBank/DDBJ databases">
        <title>Pervasive Adenine N6-methylation of Active Genes in Fungi.</title>
        <authorList>
            <consortium name="DOE Joint Genome Institute"/>
            <person name="Mondo S.J."/>
            <person name="Dannebaum R.O."/>
            <person name="Kuo R.C."/>
            <person name="Labutti K."/>
            <person name="Haridas S."/>
            <person name="Kuo A."/>
            <person name="Salamov A."/>
            <person name="Ahrendt S.R."/>
            <person name="Lipzen A."/>
            <person name="Sullivan W."/>
            <person name="Andreopoulos W.B."/>
            <person name="Clum A."/>
            <person name="Lindquist E."/>
            <person name="Daum C."/>
            <person name="Ramamoorthy G.K."/>
            <person name="Gryganskyi A."/>
            <person name="Culley D."/>
            <person name="Magnuson J.K."/>
            <person name="James T.Y."/>
            <person name="O'Malley M.A."/>
            <person name="Stajich J.E."/>
            <person name="Spatafora J.W."/>
            <person name="Visel A."/>
            <person name="Grigoriev I.V."/>
        </authorList>
    </citation>
    <scope>NUCLEOTIDE SEQUENCE [LARGE SCALE GENOMIC DNA]</scope>
    <source>
        <strain evidence="8 9">62-1032</strain>
    </source>
</reference>
<dbReference type="InterPro" id="IPR052207">
    <property type="entry name" value="Max-like/E-box_TFs"/>
</dbReference>
<feature type="compositionally biased region" description="Basic and acidic residues" evidence="6">
    <location>
        <begin position="167"/>
        <end position="178"/>
    </location>
</feature>
<feature type="compositionally biased region" description="Low complexity" evidence="6">
    <location>
        <begin position="48"/>
        <end position="81"/>
    </location>
</feature>
<comment type="caution">
    <text evidence="8">The sequence shown here is derived from an EMBL/GenBank/DDBJ whole genome shotgun (WGS) entry which is preliminary data.</text>
</comment>
<dbReference type="SMART" id="SM00353">
    <property type="entry name" value="HLH"/>
    <property type="match status" value="1"/>
</dbReference>
<keyword evidence="9" id="KW-1185">Reference proteome</keyword>
<comment type="subcellular location">
    <subcellularLocation>
        <location evidence="1">Nucleus</location>
    </subcellularLocation>
</comment>
<feature type="compositionally biased region" description="Low complexity" evidence="6">
    <location>
        <begin position="260"/>
        <end position="269"/>
    </location>
</feature>
<feature type="compositionally biased region" description="Pro residues" evidence="6">
    <location>
        <begin position="153"/>
        <end position="165"/>
    </location>
</feature>
<feature type="region of interest" description="Disordered" evidence="6">
    <location>
        <begin position="405"/>
        <end position="440"/>
    </location>
</feature>
<dbReference type="EMBL" id="MCGR01000103">
    <property type="protein sequence ID" value="ORY53390.1"/>
    <property type="molecule type" value="Genomic_DNA"/>
</dbReference>
<feature type="compositionally biased region" description="Basic and acidic residues" evidence="6">
    <location>
        <begin position="1"/>
        <end position="14"/>
    </location>
</feature>
<dbReference type="InterPro" id="IPR036638">
    <property type="entry name" value="HLH_DNA-bd_sf"/>
</dbReference>